<organism evidence="2 3">
    <name type="scientific">Vibrio lentus</name>
    <dbReference type="NCBI Taxonomy" id="136468"/>
    <lineage>
        <taxon>Bacteria</taxon>
        <taxon>Pseudomonadati</taxon>
        <taxon>Pseudomonadota</taxon>
        <taxon>Gammaproteobacteria</taxon>
        <taxon>Vibrionales</taxon>
        <taxon>Vibrionaceae</taxon>
        <taxon>Vibrio</taxon>
    </lineage>
</organism>
<reference evidence="3" key="1">
    <citation type="submission" date="2016-07" db="EMBL/GenBank/DDBJ databases">
        <title>Nontailed viruses are major unrecognized killers of bacteria in the ocean.</title>
        <authorList>
            <person name="Kauffman K."/>
            <person name="Hussain F."/>
            <person name="Yang J."/>
            <person name="Arevalo P."/>
            <person name="Brown J."/>
            <person name="Cutler M."/>
            <person name="Kelly L."/>
            <person name="Polz M.F."/>
        </authorList>
    </citation>
    <scope>NUCLEOTIDE SEQUENCE [LARGE SCALE GENOMIC DNA]</scope>
    <source>
        <strain evidence="3">10N.261.48.A1</strain>
    </source>
</reference>
<dbReference type="Proteomes" id="UP000235554">
    <property type="component" value="Unassembled WGS sequence"/>
</dbReference>
<name>A0A855IKR2_9VIBR</name>
<proteinExistence type="predicted"/>
<sequence length="972" mass="111299">MMEDFRISISRLIVVDSVGVAIAEIDLRNGGIIIAKGNVGKTSILNAIRLFLLPETNFKKSFQKFGFMNNKGEPYTDDESYEHYFPSRSSFLILECENFLGGPVPHCQILYRGESKSYKRMFTSLPYQNIKDLFWDSSVGEDGIGGAVQNLSIDYVKKALKERDPKHFKTIERPQAIKEALYANDLLDVNAMRYCLFPLSKLDDASINSFKALVKLLFDMKTGSDAVRLAIANIIESTKKERKDELSLDINEFLNRNQMLGDKELHLQKVKNLKPKFEELSISYATLTDNQSAETKLLQFDRVLRGELDSKAKEHKLLEDQIHLALERNKNNQKFRDDAQRHLNELKGALKQESAKLEKLQPQLDTAKRIIDDYFGKPISEIEEILAEELYEEVSNLDNLKDASKRKVRIDQLKTLIADENRHIRILNRSLELKEFFLSKQLEIGDYQILSSINSIISKANPGRRLTETELDRFKGFLALFERDNQQYRFFDRTLNIASLIEEHSTEEELEQRTKNLAAFEDELHELEKIGNQSDILTQTEIARLQRKLERYDSELTKVKSYEFNLQTANYANEEVRSLTQQVEEAENSLSKAQNSLDISQRDLAESKESLSSFNSNLEKLKGLSQRVSNSLARHQLVDFPLEKLSVESVEVSEQFFESLENALLAKVQARSGVTSNIHFLVKEGVIDNDDDLFTANLSDEQIRHTYKQIESKFVHVDEEIANLKRQFVALKSEIHGIITELEKNRQLIDSFEGFINTEFKKATINDLSEVKAKIGVNSRFEALLAEVAHIDLYADSRLSSEFVDRLKTFSKEFFDEGTASTLTMEKILTGINYHVKKQGAKSLETKSQSTSTVMLINIKLVEVLLKSVQQSSCKVFFPLIIDEGASVDLSQFQWLLPQLNESGFRVLSASTHSVSSELILLFGYYFKIDSMKTSLPYHPERQIAFTSEPEYIIKPSVAKEDQMCIFGETDE</sequence>
<dbReference type="EMBL" id="MCZJ01000046">
    <property type="protein sequence ID" value="PMM54449.1"/>
    <property type="molecule type" value="Genomic_DNA"/>
</dbReference>
<accession>A0A855IKR2</accession>
<evidence type="ECO:0000313" key="2">
    <source>
        <dbReference type="EMBL" id="PMM54449.1"/>
    </source>
</evidence>
<protein>
    <submittedName>
        <fullName evidence="2">Uncharacterized protein</fullName>
    </submittedName>
</protein>
<evidence type="ECO:0000256" key="1">
    <source>
        <dbReference type="SAM" id="Coils"/>
    </source>
</evidence>
<gene>
    <name evidence="2" type="ORF">BCT50_12270</name>
</gene>
<comment type="caution">
    <text evidence="2">The sequence shown here is derived from an EMBL/GenBank/DDBJ whole genome shotgun (WGS) entry which is preliminary data.</text>
</comment>
<evidence type="ECO:0000313" key="3">
    <source>
        <dbReference type="Proteomes" id="UP000235554"/>
    </source>
</evidence>
<dbReference type="AlphaFoldDB" id="A0A855IKR2"/>
<feature type="coiled-coil region" evidence="1">
    <location>
        <begin position="503"/>
        <end position="610"/>
    </location>
</feature>
<keyword evidence="1" id="KW-0175">Coiled coil</keyword>